<keyword evidence="2" id="KW-0812">Transmembrane</keyword>
<accession>A0A6G1PJN8</accession>
<organism evidence="3 4">
    <name type="scientific">Channa argus</name>
    <name type="common">Northern snakehead</name>
    <name type="synonym">Ophicephalus argus</name>
    <dbReference type="NCBI Taxonomy" id="215402"/>
    <lineage>
        <taxon>Eukaryota</taxon>
        <taxon>Metazoa</taxon>
        <taxon>Chordata</taxon>
        <taxon>Craniata</taxon>
        <taxon>Vertebrata</taxon>
        <taxon>Euteleostomi</taxon>
        <taxon>Actinopterygii</taxon>
        <taxon>Neopterygii</taxon>
        <taxon>Teleostei</taxon>
        <taxon>Neoteleostei</taxon>
        <taxon>Acanthomorphata</taxon>
        <taxon>Anabantaria</taxon>
        <taxon>Anabantiformes</taxon>
        <taxon>Channoidei</taxon>
        <taxon>Channidae</taxon>
        <taxon>Channa</taxon>
    </lineage>
</organism>
<evidence type="ECO:0000256" key="1">
    <source>
        <dbReference type="SAM" id="MobiDB-lite"/>
    </source>
</evidence>
<evidence type="ECO:0000313" key="4">
    <source>
        <dbReference type="Proteomes" id="UP000503349"/>
    </source>
</evidence>
<feature type="region of interest" description="Disordered" evidence="1">
    <location>
        <begin position="116"/>
        <end position="138"/>
    </location>
</feature>
<protein>
    <submittedName>
        <fullName evidence="3">Uncharacterized protein</fullName>
    </submittedName>
</protein>
<proteinExistence type="predicted"/>
<feature type="region of interest" description="Disordered" evidence="1">
    <location>
        <begin position="160"/>
        <end position="189"/>
    </location>
</feature>
<feature type="compositionally biased region" description="Polar residues" evidence="1">
    <location>
        <begin position="171"/>
        <end position="183"/>
    </location>
</feature>
<dbReference type="EMBL" id="CM015717">
    <property type="protein sequence ID" value="KAF3690495.1"/>
    <property type="molecule type" value="Genomic_DNA"/>
</dbReference>
<dbReference type="Proteomes" id="UP000503349">
    <property type="component" value="Chromosome 6"/>
</dbReference>
<evidence type="ECO:0000256" key="2">
    <source>
        <dbReference type="SAM" id="Phobius"/>
    </source>
</evidence>
<sequence>MNWTCFTHTPGPEKPTVVYDENSDSENLWTWNGSLPLCASSAAPDSRCLVCRSDGFLHTVCRNLKAGVKLVMEGEGVTLDAVKSGERPWWLLLLIIIIIIPLIAAALVVYCKGRESKKAPESGGSLQRQHETSATRMKNTGTQRMMVILVPLSCPVGHGEMKSRSEARGGLTTTKQGQTNSDTVRAGQRDEKKPCVLSMCPSVLPLTRRTLVHTEAFNCPVFYN</sequence>
<dbReference type="AlphaFoldDB" id="A0A6G1PJN8"/>
<keyword evidence="2" id="KW-1133">Transmembrane helix</keyword>
<reference evidence="4" key="2">
    <citation type="submission" date="2019-02" db="EMBL/GenBank/DDBJ databases">
        <title>Opniocepnalus argus Var Kimnra genome.</title>
        <authorList>
            <person name="Zhou C."/>
            <person name="Xiao S."/>
        </authorList>
    </citation>
    <scope>NUCLEOTIDE SEQUENCE [LARGE SCALE GENOMIC DNA]</scope>
</reference>
<keyword evidence="2" id="KW-0472">Membrane</keyword>
<evidence type="ECO:0000313" key="3">
    <source>
        <dbReference type="EMBL" id="KAF3690495.1"/>
    </source>
</evidence>
<gene>
    <name evidence="3" type="ORF">EXN66_Car006168</name>
</gene>
<name>A0A6G1PJN8_CHAAH</name>
<feature type="transmembrane region" description="Helical" evidence="2">
    <location>
        <begin position="89"/>
        <end position="110"/>
    </location>
</feature>
<keyword evidence="4" id="KW-1185">Reference proteome</keyword>
<reference evidence="3 4" key="1">
    <citation type="submission" date="2019-02" db="EMBL/GenBank/DDBJ databases">
        <title>Opniocepnalus argus genome.</title>
        <authorList>
            <person name="Zhou C."/>
            <person name="Xiao S."/>
        </authorList>
    </citation>
    <scope>NUCLEOTIDE SEQUENCE [LARGE SCALE GENOMIC DNA]</scope>
    <source>
        <strain evidence="3">OARG1902GOOAL</strain>
        <tissue evidence="3">Muscle</tissue>
    </source>
</reference>